<name>A0A7W9TTY8_9BURK</name>
<keyword evidence="4" id="KW-1185">Reference proteome</keyword>
<feature type="transmembrane region" description="Helical" evidence="1">
    <location>
        <begin position="149"/>
        <end position="173"/>
    </location>
</feature>
<feature type="transmembrane region" description="Helical" evidence="1">
    <location>
        <begin position="83"/>
        <end position="105"/>
    </location>
</feature>
<dbReference type="PANTHER" id="PTHR23028">
    <property type="entry name" value="ACETYLTRANSFERASE"/>
    <property type="match status" value="1"/>
</dbReference>
<dbReference type="InterPro" id="IPR050879">
    <property type="entry name" value="Acyltransferase_3"/>
</dbReference>
<feature type="transmembrane region" description="Helical" evidence="1">
    <location>
        <begin position="283"/>
        <end position="301"/>
    </location>
</feature>
<accession>A0A7W9TTY8</accession>
<feature type="transmembrane region" description="Helical" evidence="1">
    <location>
        <begin position="42"/>
        <end position="62"/>
    </location>
</feature>
<keyword evidence="1" id="KW-0472">Membrane</keyword>
<sequence length="356" mass="37676">MYKSLQACRAGAALLVTLFHLSAQYALPKYFGYGLPGKIWGFGGAGVEFFFVLSGFIIVTAHRNDLFKPDRFAAYARKRIIRIYPTYWIVFGIVSVSLAASPALRATLPDAATLARSLLLLPQDQSVVGGTGAPVVIVAWSLQWEIAFYALMGCFILGRIYAAAAVLLLALAWGTCLNQTCTFPAAFFAQHYGVLFALGALTAVVNRALSGLRFPMGVAVLGMIAFVSIGAATDAGILARSSGSSVAYGLASCAIILGLVKAEDRGAIFGSNRGVQVLGDASYALYLLHFPMISVLSKLAVKAGLTGVVGATAAYFAILAACIASAVLFHLKIEKPLLRVLSKRPRLAVEVALTQR</sequence>
<feature type="transmembrane region" description="Helical" evidence="1">
    <location>
        <begin position="125"/>
        <end position="142"/>
    </location>
</feature>
<dbReference type="Proteomes" id="UP000571554">
    <property type="component" value="Unassembled WGS sequence"/>
</dbReference>
<keyword evidence="1" id="KW-1133">Transmembrane helix</keyword>
<evidence type="ECO:0000256" key="1">
    <source>
        <dbReference type="SAM" id="Phobius"/>
    </source>
</evidence>
<dbReference type="PANTHER" id="PTHR23028:SF131">
    <property type="entry name" value="BLR2367 PROTEIN"/>
    <property type="match status" value="1"/>
</dbReference>
<feature type="transmembrane region" description="Helical" evidence="1">
    <location>
        <begin position="245"/>
        <end position="262"/>
    </location>
</feature>
<dbReference type="GO" id="GO:0016747">
    <property type="term" value="F:acyltransferase activity, transferring groups other than amino-acyl groups"/>
    <property type="evidence" value="ECO:0007669"/>
    <property type="project" value="InterPro"/>
</dbReference>
<dbReference type="Pfam" id="PF01757">
    <property type="entry name" value="Acyl_transf_3"/>
    <property type="match status" value="1"/>
</dbReference>
<feature type="domain" description="Acyltransferase 3" evidence="2">
    <location>
        <begin position="3"/>
        <end position="327"/>
    </location>
</feature>
<dbReference type="RefSeq" id="WP_183722829.1">
    <property type="nucleotide sequence ID" value="NZ_JACHBW010000003.1"/>
</dbReference>
<evidence type="ECO:0000259" key="2">
    <source>
        <dbReference type="Pfam" id="PF01757"/>
    </source>
</evidence>
<organism evidence="3 4">
    <name type="scientific">Paraburkholderia bannensis</name>
    <dbReference type="NCBI Taxonomy" id="765414"/>
    <lineage>
        <taxon>Bacteria</taxon>
        <taxon>Pseudomonadati</taxon>
        <taxon>Pseudomonadota</taxon>
        <taxon>Betaproteobacteria</taxon>
        <taxon>Burkholderiales</taxon>
        <taxon>Burkholderiaceae</taxon>
        <taxon>Paraburkholderia</taxon>
    </lineage>
</organism>
<feature type="transmembrane region" description="Helical" evidence="1">
    <location>
        <begin position="217"/>
        <end position="239"/>
    </location>
</feature>
<comment type="caution">
    <text evidence="3">The sequence shown here is derived from an EMBL/GenBank/DDBJ whole genome shotgun (WGS) entry which is preliminary data.</text>
</comment>
<dbReference type="InterPro" id="IPR002656">
    <property type="entry name" value="Acyl_transf_3_dom"/>
</dbReference>
<keyword evidence="1" id="KW-0812">Transmembrane</keyword>
<dbReference type="EMBL" id="JACHBW010000003">
    <property type="protein sequence ID" value="MBB6101393.1"/>
    <property type="molecule type" value="Genomic_DNA"/>
</dbReference>
<dbReference type="GO" id="GO:0000271">
    <property type="term" value="P:polysaccharide biosynthetic process"/>
    <property type="evidence" value="ECO:0007669"/>
    <property type="project" value="TreeGrafter"/>
</dbReference>
<feature type="transmembrane region" description="Helical" evidence="1">
    <location>
        <begin position="185"/>
        <end position="205"/>
    </location>
</feature>
<dbReference type="AlphaFoldDB" id="A0A7W9TTY8"/>
<evidence type="ECO:0000313" key="3">
    <source>
        <dbReference type="EMBL" id="MBB6101393.1"/>
    </source>
</evidence>
<gene>
    <name evidence="3" type="ORF">F4827_001227</name>
</gene>
<protein>
    <submittedName>
        <fullName evidence="3">Peptidoglycan/LPS O-acetylase OafA/YrhL</fullName>
    </submittedName>
</protein>
<proteinExistence type="predicted"/>
<evidence type="ECO:0000313" key="4">
    <source>
        <dbReference type="Proteomes" id="UP000571554"/>
    </source>
</evidence>
<dbReference type="GO" id="GO:0016020">
    <property type="term" value="C:membrane"/>
    <property type="evidence" value="ECO:0007669"/>
    <property type="project" value="TreeGrafter"/>
</dbReference>
<feature type="transmembrane region" description="Helical" evidence="1">
    <location>
        <begin position="313"/>
        <end position="331"/>
    </location>
</feature>
<reference evidence="3 4" key="1">
    <citation type="submission" date="2020-08" db="EMBL/GenBank/DDBJ databases">
        <title>Above-ground endophytic microbial communities from plants in different locations in the United States.</title>
        <authorList>
            <person name="Frank C."/>
        </authorList>
    </citation>
    <scope>NUCLEOTIDE SEQUENCE [LARGE SCALE GENOMIC DNA]</scope>
    <source>
        <strain evidence="3 4">WP4_2_2</strain>
    </source>
</reference>